<gene>
    <name evidence="1" type="ORF">IDH45_09640</name>
</gene>
<organism evidence="1 2">
    <name type="scientific">Paenibacillus oceani</name>
    <dbReference type="NCBI Taxonomy" id="2772510"/>
    <lineage>
        <taxon>Bacteria</taxon>
        <taxon>Bacillati</taxon>
        <taxon>Bacillota</taxon>
        <taxon>Bacilli</taxon>
        <taxon>Bacillales</taxon>
        <taxon>Paenibacillaceae</taxon>
        <taxon>Paenibacillus</taxon>
    </lineage>
</organism>
<dbReference type="CDD" id="cd08026">
    <property type="entry name" value="DUF326"/>
    <property type="match status" value="1"/>
</dbReference>
<keyword evidence="2" id="KW-1185">Reference proteome</keyword>
<evidence type="ECO:0000313" key="2">
    <source>
        <dbReference type="Proteomes" id="UP000639396"/>
    </source>
</evidence>
<proteinExistence type="predicted"/>
<dbReference type="Pfam" id="PF03860">
    <property type="entry name" value="Csp"/>
    <property type="match status" value="1"/>
</dbReference>
<accession>A0A927C6G4</accession>
<sequence>MSTEQIQSCMEECLQAVMACNHCYQACLEEYHAGMLKASIRLSRECAEICAFAAQAMSLNSSYAKQICMICAEVCEACAQECRKHDHDPCQRCAEACYSCALACKAMAG</sequence>
<dbReference type="RefSeq" id="WP_190926963.1">
    <property type="nucleotide sequence ID" value="NZ_JACXJA010000010.1"/>
</dbReference>
<dbReference type="Gene3D" id="1.20.1270.360">
    <property type="match status" value="1"/>
</dbReference>
<reference evidence="1" key="1">
    <citation type="submission" date="2020-09" db="EMBL/GenBank/DDBJ databases">
        <title>A novel bacterium of genus Paenibacillus, isolated from South China Sea.</title>
        <authorList>
            <person name="Huang H."/>
            <person name="Mo K."/>
            <person name="Hu Y."/>
        </authorList>
    </citation>
    <scope>NUCLEOTIDE SEQUENCE</scope>
    <source>
        <strain evidence="1">IB182363</strain>
    </source>
</reference>
<evidence type="ECO:0000313" key="1">
    <source>
        <dbReference type="EMBL" id="MBD2862244.1"/>
    </source>
</evidence>
<dbReference type="PANTHER" id="PTHR37310">
    <property type="entry name" value="CYTOPLASMIC PROTEIN-RELATED"/>
    <property type="match status" value="1"/>
</dbReference>
<dbReference type="AlphaFoldDB" id="A0A927C6G4"/>
<protein>
    <submittedName>
        <fullName evidence="1">Four-helix bundle copper-binding protein</fullName>
    </submittedName>
</protein>
<dbReference type="InterPro" id="IPR005560">
    <property type="entry name" value="Csp_YhjQ"/>
</dbReference>
<name>A0A927C6G4_9BACL</name>
<dbReference type="EMBL" id="JACXJA010000010">
    <property type="protein sequence ID" value="MBD2862244.1"/>
    <property type="molecule type" value="Genomic_DNA"/>
</dbReference>
<comment type="caution">
    <text evidence="1">The sequence shown here is derived from an EMBL/GenBank/DDBJ whole genome shotgun (WGS) entry which is preliminary data.</text>
</comment>
<dbReference type="InterPro" id="IPR044543">
    <property type="entry name" value="YHJQ-like"/>
</dbReference>
<dbReference type="PANTHER" id="PTHR37310:SF1">
    <property type="entry name" value="CYTOPLASMIC PROTEIN"/>
    <property type="match status" value="1"/>
</dbReference>
<dbReference type="Proteomes" id="UP000639396">
    <property type="component" value="Unassembled WGS sequence"/>
</dbReference>